<feature type="compositionally biased region" description="Low complexity" evidence="2">
    <location>
        <begin position="95"/>
        <end position="108"/>
    </location>
</feature>
<feature type="domain" description="No apical meristem-associated C-terminal" evidence="4">
    <location>
        <begin position="39"/>
        <end position="201"/>
    </location>
</feature>
<feature type="region of interest" description="Disordered" evidence="2">
    <location>
        <begin position="58"/>
        <end position="121"/>
    </location>
</feature>
<evidence type="ECO:0000259" key="4">
    <source>
        <dbReference type="Pfam" id="PF14303"/>
    </source>
</evidence>
<dbReference type="GO" id="GO:0004523">
    <property type="term" value="F:RNA-DNA hybrid ribonuclease activity"/>
    <property type="evidence" value="ECO:0007669"/>
    <property type="project" value="InterPro"/>
</dbReference>
<dbReference type="PANTHER" id="PTHR45023">
    <property type="match status" value="1"/>
</dbReference>
<evidence type="ECO:0000313" key="5">
    <source>
        <dbReference type="EMBL" id="KAK2643600.1"/>
    </source>
</evidence>
<evidence type="ECO:0000259" key="3">
    <source>
        <dbReference type="Pfam" id="PF13456"/>
    </source>
</evidence>
<evidence type="ECO:0000256" key="1">
    <source>
        <dbReference type="SAM" id="Coils"/>
    </source>
</evidence>
<feature type="compositionally biased region" description="Polar residues" evidence="2">
    <location>
        <begin position="75"/>
        <end position="89"/>
    </location>
</feature>
<feature type="coiled-coil region" evidence="1">
    <location>
        <begin position="149"/>
        <end position="176"/>
    </location>
</feature>
<protein>
    <recommendedName>
        <fullName evidence="7">No apical meristem-associated C-terminal domain-containing protein</fullName>
    </recommendedName>
</protein>
<name>A0AAD9TXK1_9ROSI</name>
<dbReference type="Pfam" id="PF13456">
    <property type="entry name" value="RVT_3"/>
    <property type="match status" value="1"/>
</dbReference>
<sequence length="344" mass="38883">MRGCIRQIESLKPSGASEAYIMNQAKMLLSQDAKYKHRFKFDHVWPILKDMQKFTDNETTTSPFQRDTGHFVASQEDSPTLESPTTASPRLSPFSLNMSSDDNGGSSSQRPIGVKKAKSKRRVDELNSTDFNTLKEGQEKLLDFYSINVMHRERLNDILERNMECLERKVECRETKIVMTDLNTITDPMKWEFMNRQQLKIMAKQARQQDQGSQNPSGSSRSFVILKACQLCESVNCPPNHIIIFESDSKSAVSWVNGDGGIGIVRLRNFILDIMDFLASHVSKIKVQFFSRSANGSADFLARQVASIGLVQVVSNSRLDPNKEVKAYEGIPKKENSSDEVKSQ</sequence>
<comment type="caution">
    <text evidence="5">The sequence shown here is derived from an EMBL/GenBank/DDBJ whole genome shotgun (WGS) entry which is preliminary data.</text>
</comment>
<feature type="region of interest" description="Disordered" evidence="2">
    <location>
        <begin position="325"/>
        <end position="344"/>
    </location>
</feature>
<evidence type="ECO:0000313" key="6">
    <source>
        <dbReference type="Proteomes" id="UP001280121"/>
    </source>
</evidence>
<dbReference type="Pfam" id="PF14303">
    <property type="entry name" value="NAM-associated"/>
    <property type="match status" value="1"/>
</dbReference>
<feature type="domain" description="RNase H type-1" evidence="3">
    <location>
        <begin position="243"/>
        <end position="304"/>
    </location>
</feature>
<dbReference type="EMBL" id="JANJYI010000007">
    <property type="protein sequence ID" value="KAK2643600.1"/>
    <property type="molecule type" value="Genomic_DNA"/>
</dbReference>
<accession>A0AAD9TXK1</accession>
<dbReference type="AlphaFoldDB" id="A0AAD9TXK1"/>
<gene>
    <name evidence="5" type="ORF">Ddye_025363</name>
</gene>
<organism evidence="5 6">
    <name type="scientific">Dipteronia dyeriana</name>
    <dbReference type="NCBI Taxonomy" id="168575"/>
    <lineage>
        <taxon>Eukaryota</taxon>
        <taxon>Viridiplantae</taxon>
        <taxon>Streptophyta</taxon>
        <taxon>Embryophyta</taxon>
        <taxon>Tracheophyta</taxon>
        <taxon>Spermatophyta</taxon>
        <taxon>Magnoliopsida</taxon>
        <taxon>eudicotyledons</taxon>
        <taxon>Gunneridae</taxon>
        <taxon>Pentapetalae</taxon>
        <taxon>rosids</taxon>
        <taxon>malvids</taxon>
        <taxon>Sapindales</taxon>
        <taxon>Sapindaceae</taxon>
        <taxon>Hippocastanoideae</taxon>
        <taxon>Acereae</taxon>
        <taxon>Dipteronia</taxon>
    </lineage>
</organism>
<dbReference type="Gene3D" id="3.30.420.10">
    <property type="entry name" value="Ribonuclease H-like superfamily/Ribonuclease H"/>
    <property type="match status" value="1"/>
</dbReference>
<dbReference type="PANTHER" id="PTHR45023:SF4">
    <property type="entry name" value="GLYCINE-RICH PROTEIN-RELATED"/>
    <property type="match status" value="1"/>
</dbReference>
<dbReference type="InterPro" id="IPR036397">
    <property type="entry name" value="RNaseH_sf"/>
</dbReference>
<proteinExistence type="predicted"/>
<keyword evidence="1" id="KW-0175">Coiled coil</keyword>
<dbReference type="GO" id="GO:0003676">
    <property type="term" value="F:nucleic acid binding"/>
    <property type="evidence" value="ECO:0007669"/>
    <property type="project" value="InterPro"/>
</dbReference>
<dbReference type="InterPro" id="IPR029466">
    <property type="entry name" value="NAM-associated_C"/>
</dbReference>
<dbReference type="Proteomes" id="UP001280121">
    <property type="component" value="Unassembled WGS sequence"/>
</dbReference>
<evidence type="ECO:0008006" key="7">
    <source>
        <dbReference type="Google" id="ProtNLM"/>
    </source>
</evidence>
<evidence type="ECO:0000256" key="2">
    <source>
        <dbReference type="SAM" id="MobiDB-lite"/>
    </source>
</evidence>
<keyword evidence="6" id="KW-1185">Reference proteome</keyword>
<reference evidence="5" key="1">
    <citation type="journal article" date="2023" name="Plant J.">
        <title>Genome sequences and population genomics provide insights into the demographic history, inbreeding, and mutation load of two 'living fossil' tree species of Dipteronia.</title>
        <authorList>
            <person name="Feng Y."/>
            <person name="Comes H.P."/>
            <person name="Chen J."/>
            <person name="Zhu S."/>
            <person name="Lu R."/>
            <person name="Zhang X."/>
            <person name="Li P."/>
            <person name="Qiu J."/>
            <person name="Olsen K.M."/>
            <person name="Qiu Y."/>
        </authorList>
    </citation>
    <scope>NUCLEOTIDE SEQUENCE</scope>
    <source>
        <strain evidence="5">KIB01</strain>
    </source>
</reference>
<dbReference type="InterPro" id="IPR002156">
    <property type="entry name" value="RNaseH_domain"/>
</dbReference>